<protein>
    <recommendedName>
        <fullName evidence="4">DDE-1 domain-containing protein</fullName>
    </recommendedName>
</protein>
<proteinExistence type="predicted"/>
<evidence type="ECO:0000313" key="3">
    <source>
        <dbReference type="Proteomes" id="UP000198211"/>
    </source>
</evidence>
<organism evidence="2 3">
    <name type="scientific">Phytophthora megakarya</name>
    <dbReference type="NCBI Taxonomy" id="4795"/>
    <lineage>
        <taxon>Eukaryota</taxon>
        <taxon>Sar</taxon>
        <taxon>Stramenopiles</taxon>
        <taxon>Oomycota</taxon>
        <taxon>Peronosporomycetes</taxon>
        <taxon>Peronosporales</taxon>
        <taxon>Peronosporaceae</taxon>
        <taxon>Phytophthora</taxon>
    </lineage>
</organism>
<sequence length="343" mass="38663">MYARRANDICRTTGQTAKLPFFPVKQKKISIRFMRRRKLSIRARTRQGQATPEDAQEGWSKFLSVTSQTYSPRTKQLYSSSIFLVRLSPLAERRPCGSSVAAKTRSAPQQCFLLIDMTPFLVLKARVSRHKSIQTLTDSKRHGFGVRLWKEISRLQRDHRCQIYGNPTAWWNAHNLLNFLEYHFGNRVNMDDKLLLLRDDFSGHLTPEVTHVSMLYLSVPTGGHSLESTIQGKITHSLGGLPSQTNCTPPHSGEASAGKSKENSKQVEELQNSIEVTVFEMQTTKRSCITDWITDSWSGLSSSAIISGFAKVGLVVDNHCLAESSEEDCVEKISDLFDRLADL</sequence>
<feature type="region of interest" description="Disordered" evidence="1">
    <location>
        <begin position="239"/>
        <end position="267"/>
    </location>
</feature>
<dbReference type="EMBL" id="NBNE01000601">
    <property type="protein sequence ID" value="OWZ18353.1"/>
    <property type="molecule type" value="Genomic_DNA"/>
</dbReference>
<dbReference type="OrthoDB" id="96086at2759"/>
<reference evidence="3" key="1">
    <citation type="submission" date="2017-03" db="EMBL/GenBank/DDBJ databases">
        <title>Phytopthora megakarya and P. palmivora, two closely related causual agents of cacao black pod achieved similar genome size and gene model numbers by different mechanisms.</title>
        <authorList>
            <person name="Ali S."/>
            <person name="Shao J."/>
            <person name="Larry D.J."/>
            <person name="Kronmiller B."/>
            <person name="Shen D."/>
            <person name="Strem M.D."/>
            <person name="Melnick R.L."/>
            <person name="Guiltinan M.J."/>
            <person name="Tyler B.M."/>
            <person name="Meinhardt L.W."/>
            <person name="Bailey B.A."/>
        </authorList>
    </citation>
    <scope>NUCLEOTIDE SEQUENCE [LARGE SCALE GENOMIC DNA]</scope>
    <source>
        <strain evidence="3">zdho120</strain>
    </source>
</reference>
<name>A0A225WKX7_9STRA</name>
<accession>A0A225WKX7</accession>
<dbReference type="AlphaFoldDB" id="A0A225WKX7"/>
<evidence type="ECO:0000313" key="2">
    <source>
        <dbReference type="EMBL" id="OWZ18353.1"/>
    </source>
</evidence>
<comment type="caution">
    <text evidence="2">The sequence shown here is derived from an EMBL/GenBank/DDBJ whole genome shotgun (WGS) entry which is preliminary data.</text>
</comment>
<evidence type="ECO:0008006" key="4">
    <source>
        <dbReference type="Google" id="ProtNLM"/>
    </source>
</evidence>
<dbReference type="Proteomes" id="UP000198211">
    <property type="component" value="Unassembled WGS sequence"/>
</dbReference>
<keyword evidence="3" id="KW-1185">Reference proteome</keyword>
<gene>
    <name evidence="2" type="ORF">PHMEG_0007569</name>
</gene>
<evidence type="ECO:0000256" key="1">
    <source>
        <dbReference type="SAM" id="MobiDB-lite"/>
    </source>
</evidence>